<dbReference type="CDD" id="cd06849">
    <property type="entry name" value="lipoyl_domain"/>
    <property type="match status" value="1"/>
</dbReference>
<dbReference type="InterPro" id="IPR011053">
    <property type="entry name" value="Single_hybrid_motif"/>
</dbReference>
<evidence type="ECO:0000256" key="5">
    <source>
        <dbReference type="ARBA" id="ARBA00023315"/>
    </source>
</evidence>
<keyword evidence="11" id="KW-1185">Reference proteome</keyword>
<reference evidence="10 11" key="1">
    <citation type="submission" date="2024-06" db="EMBL/GenBank/DDBJ databases">
        <title>Sorghum-associated microbial communities from plants grown in Nebraska, USA.</title>
        <authorList>
            <person name="Schachtman D."/>
        </authorList>
    </citation>
    <scope>NUCLEOTIDE SEQUENCE [LARGE SCALE GENOMIC DNA]</scope>
    <source>
        <strain evidence="10 11">2857</strain>
    </source>
</reference>
<evidence type="ECO:0000259" key="8">
    <source>
        <dbReference type="PROSITE" id="PS50968"/>
    </source>
</evidence>
<dbReference type="InterPro" id="IPR050743">
    <property type="entry name" value="2-oxoacid_DH_E2_comp"/>
</dbReference>
<feature type="domain" description="Peripheral subunit-binding (PSBD)" evidence="9">
    <location>
        <begin position="163"/>
        <end position="200"/>
    </location>
</feature>
<dbReference type="InterPro" id="IPR023213">
    <property type="entry name" value="CAT-like_dom_sf"/>
</dbReference>
<evidence type="ECO:0000256" key="7">
    <source>
        <dbReference type="SAM" id="MobiDB-lite"/>
    </source>
</evidence>
<protein>
    <recommendedName>
        <fullName evidence="6">Dihydrolipoamide acetyltransferase component of pyruvate dehydrogenase complex</fullName>
        <ecNumber evidence="6">2.3.1.-</ecNumber>
    </recommendedName>
</protein>
<dbReference type="RefSeq" id="WP_354023991.1">
    <property type="nucleotide sequence ID" value="NZ_JBEPSJ010000001.1"/>
</dbReference>
<dbReference type="InterPro" id="IPR000089">
    <property type="entry name" value="Biotin_lipoyl"/>
</dbReference>
<evidence type="ECO:0000313" key="10">
    <source>
        <dbReference type="EMBL" id="MET4581828.1"/>
    </source>
</evidence>
<dbReference type="PANTHER" id="PTHR43178:SF5">
    <property type="entry name" value="LIPOAMIDE ACYLTRANSFERASE COMPONENT OF BRANCHED-CHAIN ALPHA-KETO ACID DEHYDROGENASE COMPLEX, MITOCHONDRIAL"/>
    <property type="match status" value="1"/>
</dbReference>
<organism evidence="10 11">
    <name type="scientific">Conyzicola nivalis</name>
    <dbReference type="NCBI Taxonomy" id="1477021"/>
    <lineage>
        <taxon>Bacteria</taxon>
        <taxon>Bacillati</taxon>
        <taxon>Actinomycetota</taxon>
        <taxon>Actinomycetes</taxon>
        <taxon>Micrococcales</taxon>
        <taxon>Microbacteriaceae</taxon>
        <taxon>Conyzicola</taxon>
    </lineage>
</organism>
<evidence type="ECO:0000256" key="2">
    <source>
        <dbReference type="ARBA" id="ARBA00007317"/>
    </source>
</evidence>
<dbReference type="Pfam" id="PF00364">
    <property type="entry name" value="Biotin_lipoyl"/>
    <property type="match status" value="1"/>
</dbReference>
<evidence type="ECO:0000256" key="4">
    <source>
        <dbReference type="ARBA" id="ARBA00022823"/>
    </source>
</evidence>
<dbReference type="InterPro" id="IPR001078">
    <property type="entry name" value="2-oxoacid_DH_actylTfrase"/>
</dbReference>
<dbReference type="Pfam" id="PF02817">
    <property type="entry name" value="E3_binding"/>
    <property type="match status" value="1"/>
</dbReference>
<gene>
    <name evidence="10" type="ORF">ABIE21_001318</name>
</gene>
<name>A0ABV2QLA7_9MICO</name>
<dbReference type="Gene3D" id="4.10.320.10">
    <property type="entry name" value="E3-binding domain"/>
    <property type="match status" value="1"/>
</dbReference>
<comment type="caution">
    <text evidence="10">The sequence shown here is derived from an EMBL/GenBank/DDBJ whole genome shotgun (WGS) entry which is preliminary data.</text>
</comment>
<feature type="region of interest" description="Disordered" evidence="7">
    <location>
        <begin position="123"/>
        <end position="166"/>
    </location>
</feature>
<proteinExistence type="inferred from homology"/>
<dbReference type="SUPFAM" id="SSF51230">
    <property type="entry name" value="Single hybrid motif"/>
    <property type="match status" value="1"/>
</dbReference>
<comment type="similarity">
    <text evidence="2 6">Belongs to the 2-oxoacid dehydrogenase family.</text>
</comment>
<dbReference type="Proteomes" id="UP001549257">
    <property type="component" value="Unassembled WGS sequence"/>
</dbReference>
<dbReference type="EC" id="2.3.1.-" evidence="6"/>
<dbReference type="Gene3D" id="2.40.50.100">
    <property type="match status" value="1"/>
</dbReference>
<dbReference type="SUPFAM" id="SSF52777">
    <property type="entry name" value="CoA-dependent acyltransferases"/>
    <property type="match status" value="1"/>
</dbReference>
<evidence type="ECO:0000256" key="6">
    <source>
        <dbReference type="RuleBase" id="RU003423"/>
    </source>
</evidence>
<evidence type="ECO:0000256" key="3">
    <source>
        <dbReference type="ARBA" id="ARBA00022679"/>
    </source>
</evidence>
<feature type="domain" description="Lipoyl-binding" evidence="8">
    <location>
        <begin position="3"/>
        <end position="78"/>
    </location>
</feature>
<keyword evidence="4 6" id="KW-0450">Lipoyl</keyword>
<accession>A0ABV2QLA7</accession>
<evidence type="ECO:0000259" key="9">
    <source>
        <dbReference type="PROSITE" id="PS51826"/>
    </source>
</evidence>
<keyword evidence="3 6" id="KW-0808">Transferase</keyword>
<dbReference type="PROSITE" id="PS50968">
    <property type="entry name" value="BIOTINYL_LIPOYL"/>
    <property type="match status" value="1"/>
</dbReference>
<dbReference type="PANTHER" id="PTHR43178">
    <property type="entry name" value="DIHYDROLIPOAMIDE ACETYLTRANSFERASE COMPONENT OF PYRUVATE DEHYDROGENASE COMPLEX"/>
    <property type="match status" value="1"/>
</dbReference>
<dbReference type="EMBL" id="JBEPSJ010000001">
    <property type="protein sequence ID" value="MET4581828.1"/>
    <property type="molecule type" value="Genomic_DNA"/>
</dbReference>
<feature type="region of interest" description="Disordered" evidence="7">
    <location>
        <begin position="200"/>
        <end position="228"/>
    </location>
</feature>
<keyword evidence="5 6" id="KW-0012">Acyltransferase</keyword>
<feature type="compositionally biased region" description="Low complexity" evidence="7">
    <location>
        <begin position="124"/>
        <end position="143"/>
    </location>
</feature>
<dbReference type="InterPro" id="IPR004167">
    <property type="entry name" value="PSBD"/>
</dbReference>
<dbReference type="GO" id="GO:0043754">
    <property type="term" value="F:dihydrolipoamide branched chain acyltransferase activity"/>
    <property type="evidence" value="ECO:0007669"/>
    <property type="project" value="UniProtKB-EC"/>
</dbReference>
<evidence type="ECO:0000313" key="11">
    <source>
        <dbReference type="Proteomes" id="UP001549257"/>
    </source>
</evidence>
<dbReference type="Pfam" id="PF00198">
    <property type="entry name" value="2-oxoacid_dh"/>
    <property type="match status" value="1"/>
</dbReference>
<dbReference type="SUPFAM" id="SSF47005">
    <property type="entry name" value="Peripheral subunit-binding domain of 2-oxo acid dehydrogenase complex"/>
    <property type="match status" value="1"/>
</dbReference>
<comment type="cofactor">
    <cofactor evidence="1 6">
        <name>(R)-lipoate</name>
        <dbReference type="ChEBI" id="CHEBI:83088"/>
    </cofactor>
</comment>
<evidence type="ECO:0000256" key="1">
    <source>
        <dbReference type="ARBA" id="ARBA00001938"/>
    </source>
</evidence>
<dbReference type="PROSITE" id="PS51826">
    <property type="entry name" value="PSBD"/>
    <property type="match status" value="1"/>
</dbReference>
<dbReference type="InterPro" id="IPR036625">
    <property type="entry name" value="E3-bd_dom_sf"/>
</dbReference>
<sequence>MSVREFAMPDLGEGLTESELVSWEVAEGDTVELNQVIAEVETAKALVQLPSPWAGTVSRLLVQPGVVVRVGSPIVAIEVADAAGYSASEPPARNAVLVGYGPPVEGGSRPQRKTRGALLEREAPAATGAEPAAPATLAAAGPAPVAPVPVEPDAATRPAERPLSTPPVRKLAADLGVRLELVRGTGERGMITRDDVLRAGASAEASARPSPGPHAPAPAAHTAPDETRIPISGVRRRTAEAMVASAFTAPQATVFLTVDVTPTVELLEVVRARAREGARPGILAVVAKALCIAVTRTPEINARWDESAAEIVQWRTVNLGIAAATDRGLIVPVVPAANELTLDRLANALAALSESARAGTTTPAALRGGTITISNVGVFGVDAGTPILVPGEAAILALGAISRRPWEHDGEIALRSVLTLSLSFDHRVVDGQQAATFLADIGAILAEPGVVLSMV</sequence>
<dbReference type="Gene3D" id="3.30.559.10">
    <property type="entry name" value="Chloramphenicol acetyltransferase-like domain"/>
    <property type="match status" value="1"/>
</dbReference>